<name>A0ABY7NVQ6_9SPHN</name>
<dbReference type="PANTHER" id="PTHR20961">
    <property type="entry name" value="GLYCOSYLTRANSFERASE"/>
    <property type="match status" value="1"/>
</dbReference>
<keyword evidence="6" id="KW-1185">Reference proteome</keyword>
<evidence type="ECO:0000256" key="1">
    <source>
        <dbReference type="ARBA" id="ARBA00022676"/>
    </source>
</evidence>
<proteinExistence type="predicted"/>
<dbReference type="EMBL" id="CP115174">
    <property type="protein sequence ID" value="WBO24511.1"/>
    <property type="molecule type" value="Genomic_DNA"/>
</dbReference>
<evidence type="ECO:0000313" key="6">
    <source>
        <dbReference type="Proteomes" id="UP001210865"/>
    </source>
</evidence>
<organism evidence="5 6">
    <name type="scientific">Sphingomonas abietis</name>
    <dbReference type="NCBI Taxonomy" id="3012344"/>
    <lineage>
        <taxon>Bacteria</taxon>
        <taxon>Pseudomonadati</taxon>
        <taxon>Pseudomonadota</taxon>
        <taxon>Alphaproteobacteria</taxon>
        <taxon>Sphingomonadales</taxon>
        <taxon>Sphingomonadaceae</taxon>
        <taxon>Sphingomonas</taxon>
    </lineage>
</organism>
<sequence length="370" mass="41119">MTLIPFSAIVADPVHGITFELLDRPFEGPRPANLSWGSPPSDLDAWFCHERGPEAAGIITIPQAHVFGSTLVYIEMDGEPHALEVDQNFLASASATNALAEVRTRRAAGTLRIRDIEGDVILLSGFPYGLYGHWMVDFMPRLQMLRMTNRKFAELRFLLPADLPAFAHEWLLLAGIKPAQLILYDQADELCRCERALMPTNLRAGGRALPSMAEAAAWMTQIACTNDISPTRLLYVSRENWGNITRKLENYRAIENVMAEYGFEIVFPEKLSVSGQADLLASAKCVAGDYGSGLHNTIFSRPGTSVIALRGIDLHPGFLQSGLCEIRRQPLSYVFGRTWANEQGFQHYEIMTDDLRRCLDAAMAMLSSDL</sequence>
<protein>
    <submittedName>
        <fullName evidence="5">Glycosyltransferase family 61 protein</fullName>
    </submittedName>
</protein>
<evidence type="ECO:0000259" key="4">
    <source>
        <dbReference type="Pfam" id="PF04577"/>
    </source>
</evidence>
<dbReference type="Pfam" id="PF04577">
    <property type="entry name" value="Glyco_transf_61"/>
    <property type="match status" value="1"/>
</dbReference>
<accession>A0ABY7NVQ6</accession>
<evidence type="ECO:0000256" key="2">
    <source>
        <dbReference type="ARBA" id="ARBA00022679"/>
    </source>
</evidence>
<dbReference type="InterPro" id="IPR007657">
    <property type="entry name" value="Glycosyltransferase_61"/>
</dbReference>
<keyword evidence="3" id="KW-0325">Glycoprotein</keyword>
<keyword evidence="1" id="KW-0328">Glycosyltransferase</keyword>
<dbReference type="InterPro" id="IPR049625">
    <property type="entry name" value="Glyco_transf_61_cat"/>
</dbReference>
<reference evidence="5 6" key="1">
    <citation type="submission" date="2022-12" db="EMBL/GenBank/DDBJ databases">
        <title>Sphingomonas abieness sp. nov., an endophytic bacterium isolated from Abies koreana.</title>
        <authorList>
            <person name="Jiang L."/>
            <person name="Lee J."/>
        </authorList>
    </citation>
    <scope>NUCLEOTIDE SEQUENCE [LARGE SCALE GENOMIC DNA]</scope>
    <source>
        <strain evidence="6">PAMB 00755</strain>
    </source>
</reference>
<keyword evidence="2" id="KW-0808">Transferase</keyword>
<dbReference type="RefSeq" id="WP_270079131.1">
    <property type="nucleotide sequence ID" value="NZ_CP115174.1"/>
</dbReference>
<dbReference type="Proteomes" id="UP001210865">
    <property type="component" value="Chromosome"/>
</dbReference>
<evidence type="ECO:0000313" key="5">
    <source>
        <dbReference type="EMBL" id="WBO24511.1"/>
    </source>
</evidence>
<evidence type="ECO:0000256" key="3">
    <source>
        <dbReference type="ARBA" id="ARBA00023180"/>
    </source>
</evidence>
<gene>
    <name evidence="5" type="ORF">PBT88_00885</name>
</gene>
<feature type="domain" description="Glycosyltransferase 61 catalytic" evidence="4">
    <location>
        <begin position="131"/>
        <end position="307"/>
    </location>
</feature>